<keyword evidence="2" id="KW-1185">Reference proteome</keyword>
<dbReference type="RefSeq" id="WP_013484072.1">
    <property type="nucleotide sequence ID" value="NC_014828.1"/>
</dbReference>
<protein>
    <recommendedName>
        <fullName evidence="3">Bacteriophage Gp15 protein</fullName>
    </recommendedName>
</protein>
<reference evidence="1 2" key="1">
    <citation type="submission" date="2010-12" db="EMBL/GenBank/DDBJ databases">
        <title>Complete sequence of Ethanoligenens harbinense YUAN-3.</title>
        <authorList>
            <person name="Lucas S."/>
            <person name="Copeland A."/>
            <person name="Lapidus A."/>
            <person name="Cheng J.-F."/>
            <person name="Bruce D."/>
            <person name="Goodwin L."/>
            <person name="Pitluck S."/>
            <person name="Chertkov O."/>
            <person name="Misra M."/>
            <person name="Detter J.C."/>
            <person name="Han C."/>
            <person name="Tapia R."/>
            <person name="Land M."/>
            <person name="Hauser L."/>
            <person name="Jeffries C."/>
            <person name="Kyrpides N."/>
            <person name="Ivanova N."/>
            <person name="Mikhailova N."/>
            <person name="Wang A."/>
            <person name="Mouttaki H."/>
            <person name="He Z."/>
            <person name="Zhou J."/>
            <person name="Hemme C.L."/>
            <person name="Woyke T."/>
        </authorList>
    </citation>
    <scope>NUCLEOTIDE SEQUENCE [LARGE SCALE GENOMIC DNA]</scope>
    <source>
        <strain evidence="2">DSM 18485 / JCM 12961 / CGMCC 1.5033 / YUAN-3</strain>
    </source>
</reference>
<dbReference type="HOGENOM" id="CLU_108800_1_0_9"/>
<dbReference type="Proteomes" id="UP000001551">
    <property type="component" value="Chromosome"/>
</dbReference>
<dbReference type="KEGG" id="eha:Ethha_0101"/>
<proteinExistence type="predicted"/>
<dbReference type="InterPro" id="IPR009660">
    <property type="entry name" value="Phage_A500_Gp15"/>
</dbReference>
<dbReference type="STRING" id="663278.Ethha_0101"/>
<gene>
    <name evidence="1" type="ordered locus">Ethha_0101</name>
</gene>
<dbReference type="eggNOG" id="ENOG5032UD1">
    <property type="taxonomic scope" value="Bacteria"/>
</dbReference>
<dbReference type="Pfam" id="PF06854">
    <property type="entry name" value="Phage_Gp15"/>
    <property type="match status" value="1"/>
</dbReference>
<name>E6U612_ETHHY</name>
<sequence>MNILLDILPEEIDGIPIRSDFRIMVQFELMMTDLTVPQDARIPLAINLLYQQPVHDLKQAIDGLLRFYRCGAPLKQGGAGGGGKHERAYDFEQDAPDIYAAFMQTYGIDLNDVDMHWWKFHALMFALPEDCKFSRIMRYRTMDLSDFKGKERKFYADKQVQYRLRPLGTEKLTAAAAEQVAKERVAKRFAEAERWAKSH</sequence>
<dbReference type="EMBL" id="CP002400">
    <property type="protein sequence ID" value="ADU25691.1"/>
    <property type="molecule type" value="Genomic_DNA"/>
</dbReference>
<organism evidence="1 2">
    <name type="scientific">Ethanoligenens harbinense (strain DSM 18485 / JCM 12961 / CGMCC 1.5033 / YUAN-3)</name>
    <dbReference type="NCBI Taxonomy" id="663278"/>
    <lineage>
        <taxon>Bacteria</taxon>
        <taxon>Bacillati</taxon>
        <taxon>Bacillota</taxon>
        <taxon>Clostridia</taxon>
        <taxon>Eubacteriales</taxon>
        <taxon>Oscillospiraceae</taxon>
        <taxon>Ethanoligenens</taxon>
    </lineage>
</organism>
<evidence type="ECO:0000313" key="1">
    <source>
        <dbReference type="EMBL" id="ADU25691.1"/>
    </source>
</evidence>
<accession>E6U612</accession>
<dbReference type="AlphaFoldDB" id="E6U612"/>
<evidence type="ECO:0008006" key="3">
    <source>
        <dbReference type="Google" id="ProtNLM"/>
    </source>
</evidence>
<evidence type="ECO:0000313" key="2">
    <source>
        <dbReference type="Proteomes" id="UP000001551"/>
    </source>
</evidence>